<dbReference type="GO" id="GO:0031262">
    <property type="term" value="C:Ndc80 complex"/>
    <property type="evidence" value="ECO:0007669"/>
    <property type="project" value="InterPro"/>
</dbReference>
<evidence type="ECO:0000256" key="3">
    <source>
        <dbReference type="ARBA" id="ARBA00022454"/>
    </source>
</evidence>
<dbReference type="RefSeq" id="XP_012651472.1">
    <property type="nucleotide sequence ID" value="XM_012796018.1"/>
</dbReference>
<evidence type="ECO:0000256" key="9">
    <source>
        <dbReference type="SAM" id="Coils"/>
    </source>
</evidence>
<keyword evidence="12" id="KW-1185">Reference proteome</keyword>
<sequence>MSQQTPQSQYQQHSNCQQDITLSNQEIFTIFKNKGFNIDSEKAISEPTQEFFNNILVYSAFLILRVPLEEINQSEMCNQLDLEMENGVKAFQIYQKMKYIKQMLDLVGIEDFCSYDIIKPDKKKVRRTLVAITQYILYQETIISSHTQILDKNRADEQKIKRYADELEVLKFHSDQLKDRKEAEKNSFQEKMQFYEKLTAEYQDLLKQKQILIKQKSEYQNSKLQMEKSIHQAQEDIQKLIENNQKEKMKIVKSPFKLKDQCLSLQNEIEQQMKELDLIKKDYLFICMKNNYNDKLLQKIRKHLTLPSLTLEEMIKKESEANKILKNAKNEIKELQLKEEVSHQSYQKISDYHMDLIAQLDQKNKLAEEKKKTYEDEINNMLKEQQKLKEELSEVQKTIYEIQQMQANLEQKISEEESSHQMYMNEKKSQMEEIALKFKEYKNDVFLLLNSEQID</sequence>
<organism evidence="11 12">
    <name type="scientific">Tetrahymena thermophila (strain SB210)</name>
    <dbReference type="NCBI Taxonomy" id="312017"/>
    <lineage>
        <taxon>Eukaryota</taxon>
        <taxon>Sar</taxon>
        <taxon>Alveolata</taxon>
        <taxon>Ciliophora</taxon>
        <taxon>Intramacronucleata</taxon>
        <taxon>Oligohymenophorea</taxon>
        <taxon>Hymenostomatida</taxon>
        <taxon>Tetrahymenina</taxon>
        <taxon>Tetrahymenidae</taxon>
        <taxon>Tetrahymena</taxon>
    </lineage>
</organism>
<evidence type="ECO:0000256" key="6">
    <source>
        <dbReference type="ARBA" id="ARBA00023054"/>
    </source>
</evidence>
<evidence type="ECO:0000256" key="1">
    <source>
        <dbReference type="ARBA" id="ARBA00004584"/>
    </source>
</evidence>
<feature type="domain" description="Kinetochore protein Nuf2 N-terminal" evidence="10">
    <location>
        <begin position="21"/>
        <end position="152"/>
    </location>
</feature>
<evidence type="ECO:0000259" key="10">
    <source>
        <dbReference type="Pfam" id="PF03800"/>
    </source>
</evidence>
<gene>
    <name evidence="11" type="ORF">TTHERM_000161298</name>
</gene>
<evidence type="ECO:0000256" key="2">
    <source>
        <dbReference type="ARBA" id="ARBA00005498"/>
    </source>
</evidence>
<feature type="coiled-coil region" evidence="9">
    <location>
        <begin position="311"/>
        <end position="444"/>
    </location>
</feature>
<keyword evidence="6 9" id="KW-0175">Coiled coil</keyword>
<dbReference type="GeneID" id="24437626"/>
<feature type="coiled-coil region" evidence="9">
    <location>
        <begin position="178"/>
        <end position="282"/>
    </location>
</feature>
<name>W7XLA6_TETTS</name>
<reference evidence="12" key="1">
    <citation type="journal article" date="2006" name="PLoS Biol.">
        <title>Macronuclear genome sequence of the ciliate Tetrahymena thermophila, a model eukaryote.</title>
        <authorList>
            <person name="Eisen J.A."/>
            <person name="Coyne R.S."/>
            <person name="Wu M."/>
            <person name="Wu D."/>
            <person name="Thiagarajan M."/>
            <person name="Wortman J.R."/>
            <person name="Badger J.H."/>
            <person name="Ren Q."/>
            <person name="Amedeo P."/>
            <person name="Jones K.M."/>
            <person name="Tallon L.J."/>
            <person name="Delcher A.L."/>
            <person name="Salzberg S.L."/>
            <person name="Silva J.C."/>
            <person name="Haas B.J."/>
            <person name="Majoros W.H."/>
            <person name="Farzad M."/>
            <person name="Carlton J.M."/>
            <person name="Smith R.K. Jr."/>
            <person name="Garg J."/>
            <person name="Pearlman R.E."/>
            <person name="Karrer K.M."/>
            <person name="Sun L."/>
            <person name="Manning G."/>
            <person name="Elde N.C."/>
            <person name="Turkewitz A.P."/>
            <person name="Asai D.J."/>
            <person name="Wilkes D.E."/>
            <person name="Wang Y."/>
            <person name="Cai H."/>
            <person name="Collins K."/>
            <person name="Stewart B.A."/>
            <person name="Lee S.R."/>
            <person name="Wilamowska K."/>
            <person name="Weinberg Z."/>
            <person name="Ruzzo W.L."/>
            <person name="Wloga D."/>
            <person name="Gaertig J."/>
            <person name="Frankel J."/>
            <person name="Tsao C.-C."/>
            <person name="Gorovsky M.A."/>
            <person name="Keeling P.J."/>
            <person name="Waller R.F."/>
            <person name="Patron N.J."/>
            <person name="Cherry J.M."/>
            <person name="Stover N.A."/>
            <person name="Krieger C.J."/>
            <person name="del Toro C."/>
            <person name="Ryder H.F."/>
            <person name="Williamson S.C."/>
            <person name="Barbeau R.A."/>
            <person name="Hamilton E.P."/>
            <person name="Orias E."/>
        </authorList>
    </citation>
    <scope>NUCLEOTIDE SEQUENCE [LARGE SCALE GENOMIC DNA]</scope>
    <source>
        <strain evidence="12">SB210</strain>
    </source>
</reference>
<dbReference type="OrthoDB" id="8194677at2759"/>
<accession>W7XLA6</accession>
<evidence type="ECO:0000313" key="11">
    <source>
        <dbReference type="EMBL" id="EWS75954.1"/>
    </source>
</evidence>
<dbReference type="GO" id="GO:0051301">
    <property type="term" value="P:cell division"/>
    <property type="evidence" value="ECO:0007669"/>
    <property type="project" value="UniProtKB-KW"/>
</dbReference>
<dbReference type="EMBL" id="GG662820">
    <property type="protein sequence ID" value="EWS75954.1"/>
    <property type="molecule type" value="Genomic_DNA"/>
</dbReference>
<dbReference type="KEGG" id="tet:TTHERM_000161298"/>
<evidence type="ECO:0000256" key="7">
    <source>
        <dbReference type="ARBA" id="ARBA00023306"/>
    </source>
</evidence>
<evidence type="ECO:0000256" key="4">
    <source>
        <dbReference type="ARBA" id="ARBA00022618"/>
    </source>
</evidence>
<evidence type="ECO:0000256" key="5">
    <source>
        <dbReference type="ARBA" id="ARBA00022776"/>
    </source>
</evidence>
<dbReference type="Gene3D" id="1.10.418.60">
    <property type="entry name" value="Ncd80 complex, Nuf2 subunit"/>
    <property type="match status" value="1"/>
</dbReference>
<keyword evidence="3" id="KW-0158">Chromosome</keyword>
<comment type="subcellular location">
    <subcellularLocation>
        <location evidence="1">Chromosome</location>
        <location evidence="1">Centromere</location>
    </subcellularLocation>
</comment>
<dbReference type="Proteomes" id="UP000009168">
    <property type="component" value="Unassembled WGS sequence"/>
</dbReference>
<keyword evidence="5" id="KW-0498">Mitosis</keyword>
<dbReference type="InterPro" id="IPR005549">
    <property type="entry name" value="Kinetochore_Nuf2_N"/>
</dbReference>
<keyword evidence="4" id="KW-0132">Cell division</keyword>
<dbReference type="STRING" id="312017.W7XLA6"/>
<dbReference type="Pfam" id="PF03800">
    <property type="entry name" value="Nuf2"/>
    <property type="match status" value="1"/>
</dbReference>
<keyword evidence="8" id="KW-0137">Centromere</keyword>
<evidence type="ECO:0000313" key="12">
    <source>
        <dbReference type="Proteomes" id="UP000009168"/>
    </source>
</evidence>
<dbReference type="InterPro" id="IPR038275">
    <property type="entry name" value="Nuf2_N_sf"/>
</dbReference>
<keyword evidence="7" id="KW-0131">Cell cycle</keyword>
<comment type="similarity">
    <text evidence="2">Belongs to the NUF2 family.</text>
</comment>
<evidence type="ECO:0000256" key="8">
    <source>
        <dbReference type="ARBA" id="ARBA00023328"/>
    </source>
</evidence>
<protein>
    <submittedName>
        <fullName evidence="11">Kinetochore protein Nuf2, putative</fullName>
    </submittedName>
</protein>
<dbReference type="InParanoid" id="W7XLA6"/>
<proteinExistence type="inferred from homology"/>
<dbReference type="AlphaFoldDB" id="W7XLA6"/>